<accession>A0AB73T9G9</accession>
<evidence type="ECO:0000313" key="3">
    <source>
        <dbReference type="Proteomes" id="UP000245412"/>
    </source>
</evidence>
<dbReference type="Proteomes" id="UP000245412">
    <property type="component" value="Unassembled WGS sequence"/>
</dbReference>
<evidence type="ECO:0000259" key="1">
    <source>
        <dbReference type="Pfam" id="PF01208"/>
    </source>
</evidence>
<organism evidence="2 3">
    <name type="scientific">Murimonas intestini</name>
    <dbReference type="NCBI Taxonomy" id="1337051"/>
    <lineage>
        <taxon>Bacteria</taxon>
        <taxon>Bacillati</taxon>
        <taxon>Bacillota</taxon>
        <taxon>Clostridia</taxon>
        <taxon>Lachnospirales</taxon>
        <taxon>Lachnospiraceae</taxon>
        <taxon>Murimonas</taxon>
    </lineage>
</organism>
<dbReference type="AlphaFoldDB" id="A0AB73T9G9"/>
<dbReference type="PANTHER" id="PTHR47099:SF1">
    <property type="entry name" value="METHYLCOBAMIDE:COM METHYLTRANSFERASE MTBA"/>
    <property type="match status" value="1"/>
</dbReference>
<dbReference type="EMBL" id="QGGY01000001">
    <property type="protein sequence ID" value="PWJ78835.1"/>
    <property type="molecule type" value="Genomic_DNA"/>
</dbReference>
<evidence type="ECO:0000313" key="2">
    <source>
        <dbReference type="EMBL" id="PWJ78835.1"/>
    </source>
</evidence>
<reference evidence="2 3" key="1">
    <citation type="submission" date="2018-05" db="EMBL/GenBank/DDBJ databases">
        <authorList>
            <person name="Goeker M."/>
            <person name="Huntemann M."/>
            <person name="Clum A."/>
            <person name="Pillay M."/>
            <person name="Palaniappan K."/>
            <person name="Varghese N."/>
            <person name="Mikhailova N."/>
            <person name="Stamatis D."/>
            <person name="Reddy T."/>
            <person name="Daum C."/>
            <person name="Shapiro N."/>
            <person name="Ivanova N."/>
            <person name="Kyrpides N."/>
            <person name="Woyke T."/>
        </authorList>
    </citation>
    <scope>NUCLEOTIDE SEQUENCE [LARGE SCALE GENOMIC DNA]</scope>
    <source>
        <strain evidence="2 3">DSM 26524</strain>
    </source>
</reference>
<dbReference type="RefSeq" id="WP_109624280.1">
    <property type="nucleotide sequence ID" value="NZ_CABJAT010000001.1"/>
</dbReference>
<sequence length="370" mass="42302">MTHRERLMKAVKGEWLDRPCSAFWGPHYNLEEANARDLAYATIANQQAYGWDFIKVMESGMYFPEAFGQDMPANITEDMQSWVNVEKFIINHGKDWLKLKPLQVKGNKIFERNVEVIKRVADHFQGDVPILPTVFSPVSMAGEMTGGFFDEAKIVSMIQYDTKEVEYGLSVIEETLVNLMNAYIDAGADGFFFGFQNGLNAKLGWDAFMEFEHAGSERVINAVKDRTWFNMAHLCNGRFDKEENTKFIEGCLDLPFDAFNYSNTWTEIMPSFTDIRKKTDKVLVGGIKHSAMPLGRISWNSPKDNDFCGKDREVIKTRLRERVDTAIEEAGNKLVIAGGCGCFEPHRFCVFDEVMEEVAEERAKMHRTEN</sequence>
<gene>
    <name evidence="2" type="ORF">C7383_101204</name>
</gene>
<proteinExistence type="predicted"/>
<dbReference type="Gene3D" id="3.20.20.210">
    <property type="match status" value="1"/>
</dbReference>
<dbReference type="GO" id="GO:0006779">
    <property type="term" value="P:porphyrin-containing compound biosynthetic process"/>
    <property type="evidence" value="ECO:0007669"/>
    <property type="project" value="InterPro"/>
</dbReference>
<comment type="caution">
    <text evidence="2">The sequence shown here is derived from an EMBL/GenBank/DDBJ whole genome shotgun (WGS) entry which is preliminary data.</text>
</comment>
<name>A0AB73T9G9_9FIRM</name>
<dbReference type="GO" id="GO:0004853">
    <property type="term" value="F:uroporphyrinogen decarboxylase activity"/>
    <property type="evidence" value="ECO:0007669"/>
    <property type="project" value="InterPro"/>
</dbReference>
<protein>
    <submittedName>
        <fullName evidence="2">Uroporphyrinogen decarboxylase</fullName>
    </submittedName>
</protein>
<keyword evidence="3" id="KW-1185">Reference proteome</keyword>
<dbReference type="Pfam" id="PF01208">
    <property type="entry name" value="URO-D"/>
    <property type="match status" value="1"/>
</dbReference>
<feature type="domain" description="Uroporphyrinogen decarboxylase (URO-D)" evidence="1">
    <location>
        <begin position="34"/>
        <end position="289"/>
    </location>
</feature>
<dbReference type="InterPro" id="IPR000257">
    <property type="entry name" value="Uroporphyrinogen_deCOase"/>
</dbReference>
<dbReference type="SUPFAM" id="SSF51726">
    <property type="entry name" value="UROD/MetE-like"/>
    <property type="match status" value="1"/>
</dbReference>
<dbReference type="PANTHER" id="PTHR47099">
    <property type="entry name" value="METHYLCOBAMIDE:COM METHYLTRANSFERASE MTBA"/>
    <property type="match status" value="1"/>
</dbReference>
<dbReference type="InterPro" id="IPR038071">
    <property type="entry name" value="UROD/MetE-like_sf"/>
</dbReference>
<dbReference type="InterPro" id="IPR052024">
    <property type="entry name" value="Methanogen_methyltrans"/>
</dbReference>